<evidence type="ECO:0000313" key="2">
    <source>
        <dbReference type="Proteomes" id="UP001165064"/>
    </source>
</evidence>
<name>A0ACB5SX86_AMBMO</name>
<accession>A0ACB5SX86</accession>
<proteinExistence type="predicted"/>
<keyword evidence="2" id="KW-1185">Reference proteome</keyword>
<protein>
    <submittedName>
        <fullName evidence="1">Unnamed protein product</fullName>
    </submittedName>
</protein>
<organism evidence="1 2">
    <name type="scientific">Ambrosiozyma monospora</name>
    <name type="common">Yeast</name>
    <name type="synonym">Endomycopsis monosporus</name>
    <dbReference type="NCBI Taxonomy" id="43982"/>
    <lineage>
        <taxon>Eukaryota</taxon>
        <taxon>Fungi</taxon>
        <taxon>Dikarya</taxon>
        <taxon>Ascomycota</taxon>
        <taxon>Saccharomycotina</taxon>
        <taxon>Pichiomycetes</taxon>
        <taxon>Pichiales</taxon>
        <taxon>Pichiaceae</taxon>
        <taxon>Ambrosiozyma</taxon>
    </lineage>
</organism>
<dbReference type="Proteomes" id="UP001165064">
    <property type="component" value="Unassembled WGS sequence"/>
</dbReference>
<evidence type="ECO:0000313" key="1">
    <source>
        <dbReference type="EMBL" id="GME75417.1"/>
    </source>
</evidence>
<sequence length="302" mass="35102">MSSLKKLTFFSSKLNCKVIENLPDTITDLSLFGIESCDLKGCSLMLPTKLQRLRLSYNSNYSIHKFSNTHQLNELCELKIYIPSKYSNMDHFLELKSLLHSFPCVKCLYMSLSQKANRSSIEMPLEKFSLDKLACLKYFSLSHSFESIDLSNLPPCLSFYSYQFPKFLTGQFPSCLESLDISLFEYNESFESFWKRFISPLENICSLKVTISQREQIDFRGLEFPPHLHTVEIGNHIGRAPCHLNFDQLPDSIICFVINYYFVGNIKSCIFVDNANQASVDVIKRCLVLEPPDHFEWKFKYW</sequence>
<gene>
    <name evidence="1" type="ORF">Amon02_000215200</name>
</gene>
<dbReference type="EMBL" id="BSXS01001202">
    <property type="protein sequence ID" value="GME75417.1"/>
    <property type="molecule type" value="Genomic_DNA"/>
</dbReference>
<reference evidence="1" key="1">
    <citation type="submission" date="2023-04" db="EMBL/GenBank/DDBJ databases">
        <title>Ambrosiozyma monospora NBRC 10751.</title>
        <authorList>
            <person name="Ichikawa N."/>
            <person name="Sato H."/>
            <person name="Tonouchi N."/>
        </authorList>
    </citation>
    <scope>NUCLEOTIDE SEQUENCE</scope>
    <source>
        <strain evidence="1">NBRC 10751</strain>
    </source>
</reference>
<comment type="caution">
    <text evidence="1">The sequence shown here is derived from an EMBL/GenBank/DDBJ whole genome shotgun (WGS) entry which is preliminary data.</text>
</comment>